<proteinExistence type="predicted"/>
<reference evidence="2 3" key="1">
    <citation type="journal article" date="2023" name="Hortic Res">
        <title>The complete reference genome for grapevine (Vitis vinifera L.) genetics and breeding.</title>
        <authorList>
            <person name="Shi X."/>
            <person name="Cao S."/>
            <person name="Wang X."/>
            <person name="Huang S."/>
            <person name="Wang Y."/>
            <person name="Liu Z."/>
            <person name="Liu W."/>
            <person name="Leng X."/>
            <person name="Peng Y."/>
            <person name="Wang N."/>
            <person name="Wang Y."/>
            <person name="Ma Z."/>
            <person name="Xu X."/>
            <person name="Zhang F."/>
            <person name="Xue H."/>
            <person name="Zhong H."/>
            <person name="Wang Y."/>
            <person name="Zhang K."/>
            <person name="Velt A."/>
            <person name="Avia K."/>
            <person name="Holtgrawe D."/>
            <person name="Grimplet J."/>
            <person name="Matus J.T."/>
            <person name="Ware D."/>
            <person name="Wu X."/>
            <person name="Wang H."/>
            <person name="Liu C."/>
            <person name="Fang Y."/>
            <person name="Rustenholz C."/>
            <person name="Cheng Z."/>
            <person name="Xiao H."/>
            <person name="Zhou Y."/>
        </authorList>
    </citation>
    <scope>NUCLEOTIDE SEQUENCE [LARGE SCALE GENOMIC DNA]</scope>
    <source>
        <strain evidence="3">cv. Pinot noir / PN40024</strain>
        <tissue evidence="2">Leaf</tissue>
    </source>
</reference>
<sequence>MVIHSDVWGPSKVPTLSGSRWFVTFIDDCTIITWLCLMKTKDEVNLLFQNFHKMIETQYNANVRVLRSDNGGEYQSFDLQKYLKGHDIIHQTTCSNTPQQNGVVERKNRHLLEVVRASLIATKTPISYWREAITSAAYLINRVPSSSIKFQTPLQDVTNVVVAPTVPNLPPRVFGCVAFVHLHKYQRTKLTSHALQCVFVGYALHKKGYRCYHPSTRQMYITMDVVFHEDSMYFSSKSELQGEYHKEIQTLDYDYHISEEDESGQSELVNREVGELDMSGQQFGSEDVFIEIPNQSSSVEGVLNLEPNPFMKRLPHRHNRGIPKPTYEPELSTKVKYPMSNYVSTYRLSESNKSFVNQLSTVAIPNSVQEALADPRWKVAMNEEMKSLQKNETWELVECPPGKKPVGCCWIYTVKYKADGSIEQFKARLVAKGYTQTYGIDYTETFAPVAKINTIRVLLSLAANLDWPLQQFDVKNVFLHGELSEKVYMDLPPGCMVLEKQCQKVCKLKKSLYGLKQSPRAWFGRFTKSMRAFGYRQSNSDHTLFLKKQHGKITTLIVYVDDMVVIGNDLEERKALQNYLFREFEMKDLGPLKYFLGIEVSRSSEGIFLSQRKYVLDLLQETGMSGCQLVNTPIEEGLKLCVEPHQVSTDKGRYQRLVGRLMYLAHTRPDLAYALSVVSQYMHNPGEQHMNVVMGILRYLKNAPGKGILFAKNIDHQSIEVYTDVDWANAVDDRRSTSGYFTFIGGNLVTWKSKKQNVVVRSSAEAEFRGMALGLCEALWLRLLLQDLGYLSRQPIRLFCDNKAACDIAHNPVQHDRTKYVEVDRFFIKEKLDDKIVELPKIRSEDQLVNILTKAISS</sequence>
<dbReference type="Proteomes" id="UP001227230">
    <property type="component" value="Chromosome 14"/>
</dbReference>
<name>A0ABY9D9E5_VITVI</name>
<dbReference type="Gene3D" id="3.30.420.10">
    <property type="entry name" value="Ribonuclease H-like superfamily/Ribonuclease H"/>
    <property type="match status" value="1"/>
</dbReference>
<dbReference type="InterPro" id="IPR013103">
    <property type="entry name" value="RVT_2"/>
</dbReference>
<protein>
    <recommendedName>
        <fullName evidence="1">Integrase catalytic domain-containing protein</fullName>
    </recommendedName>
</protein>
<dbReference type="SUPFAM" id="SSF53098">
    <property type="entry name" value="Ribonuclease H-like"/>
    <property type="match status" value="1"/>
</dbReference>
<evidence type="ECO:0000313" key="3">
    <source>
        <dbReference type="Proteomes" id="UP001227230"/>
    </source>
</evidence>
<dbReference type="EMBL" id="CP126661">
    <property type="protein sequence ID" value="WKA03744.1"/>
    <property type="molecule type" value="Genomic_DNA"/>
</dbReference>
<evidence type="ECO:0000313" key="2">
    <source>
        <dbReference type="EMBL" id="WKA03744.1"/>
    </source>
</evidence>
<feature type="domain" description="Integrase catalytic" evidence="1">
    <location>
        <begin position="1"/>
        <end position="161"/>
    </location>
</feature>
<dbReference type="PANTHER" id="PTHR11439:SF467">
    <property type="entry name" value="INTEGRASE CATALYTIC DOMAIN-CONTAINING PROTEIN"/>
    <property type="match status" value="1"/>
</dbReference>
<dbReference type="InterPro" id="IPR012337">
    <property type="entry name" value="RNaseH-like_sf"/>
</dbReference>
<dbReference type="InterPro" id="IPR036397">
    <property type="entry name" value="RNaseH_sf"/>
</dbReference>
<dbReference type="Pfam" id="PF07727">
    <property type="entry name" value="RVT_2"/>
    <property type="match status" value="1"/>
</dbReference>
<evidence type="ECO:0000259" key="1">
    <source>
        <dbReference type="PROSITE" id="PS50994"/>
    </source>
</evidence>
<accession>A0ABY9D9E5</accession>
<keyword evidence="3" id="KW-1185">Reference proteome</keyword>
<organism evidence="2 3">
    <name type="scientific">Vitis vinifera</name>
    <name type="common">Grape</name>
    <dbReference type="NCBI Taxonomy" id="29760"/>
    <lineage>
        <taxon>Eukaryota</taxon>
        <taxon>Viridiplantae</taxon>
        <taxon>Streptophyta</taxon>
        <taxon>Embryophyta</taxon>
        <taxon>Tracheophyta</taxon>
        <taxon>Spermatophyta</taxon>
        <taxon>Magnoliopsida</taxon>
        <taxon>eudicotyledons</taxon>
        <taxon>Gunneridae</taxon>
        <taxon>Pentapetalae</taxon>
        <taxon>rosids</taxon>
        <taxon>Vitales</taxon>
        <taxon>Vitaceae</taxon>
        <taxon>Viteae</taxon>
        <taxon>Vitis</taxon>
    </lineage>
</organism>
<dbReference type="PROSITE" id="PS50994">
    <property type="entry name" value="INTEGRASE"/>
    <property type="match status" value="1"/>
</dbReference>
<dbReference type="InterPro" id="IPR001584">
    <property type="entry name" value="Integrase_cat-core"/>
</dbReference>
<dbReference type="SUPFAM" id="SSF56672">
    <property type="entry name" value="DNA/RNA polymerases"/>
    <property type="match status" value="1"/>
</dbReference>
<dbReference type="PANTHER" id="PTHR11439">
    <property type="entry name" value="GAG-POL-RELATED RETROTRANSPOSON"/>
    <property type="match status" value="1"/>
</dbReference>
<dbReference type="CDD" id="cd09272">
    <property type="entry name" value="RNase_HI_RT_Ty1"/>
    <property type="match status" value="1"/>
</dbReference>
<gene>
    <name evidence="2" type="ORF">VitviT2T_021833</name>
</gene>
<dbReference type="Pfam" id="PF25597">
    <property type="entry name" value="SH3_retrovirus"/>
    <property type="match status" value="1"/>
</dbReference>
<dbReference type="InterPro" id="IPR043502">
    <property type="entry name" value="DNA/RNA_pol_sf"/>
</dbReference>
<dbReference type="InterPro" id="IPR057670">
    <property type="entry name" value="SH3_retrovirus"/>
</dbReference>